<keyword evidence="6 8" id="KW-0472">Membrane</keyword>
<keyword evidence="11" id="KW-1185">Reference proteome</keyword>
<evidence type="ECO:0000256" key="8">
    <source>
        <dbReference type="SAM" id="Phobius"/>
    </source>
</evidence>
<protein>
    <recommendedName>
        <fullName evidence="9">Major facilitator superfamily (MFS) profile domain-containing protein</fullName>
    </recommendedName>
</protein>
<evidence type="ECO:0000256" key="1">
    <source>
        <dbReference type="ARBA" id="ARBA00004127"/>
    </source>
</evidence>
<organism evidence="10 11">
    <name type="scientific">Cyclocybe aegerita</name>
    <name type="common">Black poplar mushroom</name>
    <name type="synonym">Agrocybe aegerita</name>
    <dbReference type="NCBI Taxonomy" id="1973307"/>
    <lineage>
        <taxon>Eukaryota</taxon>
        <taxon>Fungi</taxon>
        <taxon>Dikarya</taxon>
        <taxon>Basidiomycota</taxon>
        <taxon>Agaricomycotina</taxon>
        <taxon>Agaricomycetes</taxon>
        <taxon>Agaricomycetidae</taxon>
        <taxon>Agaricales</taxon>
        <taxon>Agaricineae</taxon>
        <taxon>Bolbitiaceae</taxon>
        <taxon>Cyclocybe</taxon>
    </lineage>
</organism>
<dbReference type="EMBL" id="CACVBS010000087">
    <property type="protein sequence ID" value="CAA7270200.1"/>
    <property type="molecule type" value="Genomic_DNA"/>
</dbReference>
<evidence type="ECO:0000259" key="9">
    <source>
        <dbReference type="PROSITE" id="PS50850"/>
    </source>
</evidence>
<feature type="transmembrane region" description="Helical" evidence="8">
    <location>
        <begin position="70"/>
        <end position="88"/>
    </location>
</feature>
<proteinExistence type="inferred from homology"/>
<dbReference type="OrthoDB" id="413079at2759"/>
<evidence type="ECO:0000256" key="4">
    <source>
        <dbReference type="ARBA" id="ARBA00022692"/>
    </source>
</evidence>
<reference evidence="10 11" key="1">
    <citation type="submission" date="2020-01" db="EMBL/GenBank/DDBJ databases">
        <authorList>
            <person name="Gupta K D."/>
        </authorList>
    </citation>
    <scope>NUCLEOTIDE SEQUENCE [LARGE SCALE GENOMIC DNA]</scope>
</reference>
<name>A0A8S0WI93_CYCAE</name>
<gene>
    <name evidence="10" type="ORF">AAE3_LOCUS12467</name>
</gene>
<dbReference type="PROSITE" id="PS50850">
    <property type="entry name" value="MFS"/>
    <property type="match status" value="1"/>
</dbReference>
<keyword evidence="5 8" id="KW-1133">Transmembrane helix</keyword>
<feature type="transmembrane region" description="Helical" evidence="8">
    <location>
        <begin position="161"/>
        <end position="178"/>
    </location>
</feature>
<dbReference type="PANTHER" id="PTHR23514">
    <property type="entry name" value="BYPASS OF STOP CODON PROTEIN 6"/>
    <property type="match status" value="1"/>
</dbReference>
<evidence type="ECO:0000256" key="5">
    <source>
        <dbReference type="ARBA" id="ARBA00022989"/>
    </source>
</evidence>
<feature type="transmembrane region" description="Helical" evidence="8">
    <location>
        <begin position="403"/>
        <end position="424"/>
    </location>
</feature>
<keyword evidence="3" id="KW-0813">Transport</keyword>
<evidence type="ECO:0000256" key="6">
    <source>
        <dbReference type="ARBA" id="ARBA00023136"/>
    </source>
</evidence>
<dbReference type="Proteomes" id="UP000467700">
    <property type="component" value="Unassembled WGS sequence"/>
</dbReference>
<dbReference type="InterPro" id="IPR020846">
    <property type="entry name" value="MFS_dom"/>
</dbReference>
<evidence type="ECO:0000313" key="11">
    <source>
        <dbReference type="Proteomes" id="UP000467700"/>
    </source>
</evidence>
<dbReference type="Gene3D" id="1.20.1250.20">
    <property type="entry name" value="MFS general substrate transporter like domains"/>
    <property type="match status" value="2"/>
</dbReference>
<dbReference type="InterPro" id="IPR011701">
    <property type="entry name" value="MFS"/>
</dbReference>
<dbReference type="GO" id="GO:0012505">
    <property type="term" value="C:endomembrane system"/>
    <property type="evidence" value="ECO:0007669"/>
    <property type="project" value="UniProtKB-SubCell"/>
</dbReference>
<dbReference type="GO" id="GO:0022857">
    <property type="term" value="F:transmembrane transporter activity"/>
    <property type="evidence" value="ECO:0007669"/>
    <property type="project" value="InterPro"/>
</dbReference>
<evidence type="ECO:0000313" key="10">
    <source>
        <dbReference type="EMBL" id="CAA7270200.1"/>
    </source>
</evidence>
<feature type="transmembrane region" description="Helical" evidence="8">
    <location>
        <begin position="285"/>
        <end position="309"/>
    </location>
</feature>
<feature type="transmembrane region" description="Helical" evidence="8">
    <location>
        <begin position="224"/>
        <end position="246"/>
    </location>
</feature>
<dbReference type="GO" id="GO:0016020">
    <property type="term" value="C:membrane"/>
    <property type="evidence" value="ECO:0007669"/>
    <property type="project" value="TreeGrafter"/>
</dbReference>
<comment type="caution">
    <text evidence="10">The sequence shown here is derived from an EMBL/GenBank/DDBJ whole genome shotgun (WGS) entry which is preliminary data.</text>
</comment>
<feature type="transmembrane region" description="Helical" evidence="8">
    <location>
        <begin position="321"/>
        <end position="339"/>
    </location>
</feature>
<dbReference type="PANTHER" id="PTHR23514:SF3">
    <property type="entry name" value="BYPASS OF STOP CODON PROTEIN 6"/>
    <property type="match status" value="1"/>
</dbReference>
<feature type="transmembrane region" description="Helical" evidence="8">
    <location>
        <begin position="373"/>
        <end position="391"/>
    </location>
</feature>
<feature type="transmembrane region" description="Helical" evidence="8">
    <location>
        <begin position="138"/>
        <end position="155"/>
    </location>
</feature>
<feature type="transmembrane region" description="Helical" evidence="8">
    <location>
        <begin position="436"/>
        <end position="455"/>
    </location>
</feature>
<dbReference type="FunFam" id="1.20.1250.20:FF:000286">
    <property type="entry name" value="MFS efflux transporter"/>
    <property type="match status" value="1"/>
</dbReference>
<dbReference type="InterPro" id="IPR036259">
    <property type="entry name" value="MFS_trans_sf"/>
</dbReference>
<feature type="domain" description="Major facilitator superfamily (MFS) profile" evidence="9">
    <location>
        <begin position="75"/>
        <end position="461"/>
    </location>
</feature>
<sequence>MTLASFELQDVASKRRSTEPSVHSVARSARSPSKSRVDVAQITGLANDEAASRNATTTSTATSRTRKQKIVAHVQFFTLCWTLFLLGWNDGTIGPLLPRIREVYGVGTALVSLTFVFACVGFVSGALLNMYLTGKMSFGKILVFGSLFQVAAYAIQCSAPPFPVFFFAYALNGIGLALQDAQANSFVATLKHSETRMGILHSVYGIGAFAAPLVATQFAQLPRWSFHFLTSLGLAISNTATLALVFKLKDQDDCLRDAGEIIPENSSEGEKGAFKQIMTTKAVHLVAFFILVYVGVEVTIGGWIVTFIIEVREGGPSSGYIASGFFGGLALGRVILLWVNKKIGERRVLFLYGILSIALEITVWFVPSLIQNAVAVSIVGVLLGPMCPIAINQTSRILPRRILTGAIGWIAGFGQAGSALLPFITGAIASSRGLKSLQPLLVSMMGFLMVLWALVPNDRRLD</sequence>
<comment type="similarity">
    <text evidence="2">Belongs to the major facilitator superfamily.</text>
</comment>
<dbReference type="Pfam" id="PF07690">
    <property type="entry name" value="MFS_1"/>
    <property type="match status" value="1"/>
</dbReference>
<evidence type="ECO:0000256" key="7">
    <source>
        <dbReference type="SAM" id="MobiDB-lite"/>
    </source>
</evidence>
<dbReference type="AlphaFoldDB" id="A0A8S0WI93"/>
<evidence type="ECO:0000256" key="2">
    <source>
        <dbReference type="ARBA" id="ARBA00008335"/>
    </source>
</evidence>
<feature type="transmembrane region" description="Helical" evidence="8">
    <location>
        <begin position="348"/>
        <end position="367"/>
    </location>
</feature>
<feature type="region of interest" description="Disordered" evidence="7">
    <location>
        <begin position="1"/>
        <end position="34"/>
    </location>
</feature>
<feature type="transmembrane region" description="Helical" evidence="8">
    <location>
        <begin position="199"/>
        <end position="218"/>
    </location>
</feature>
<dbReference type="SUPFAM" id="SSF103473">
    <property type="entry name" value="MFS general substrate transporter"/>
    <property type="match status" value="1"/>
</dbReference>
<accession>A0A8S0WI93</accession>
<evidence type="ECO:0000256" key="3">
    <source>
        <dbReference type="ARBA" id="ARBA00022448"/>
    </source>
</evidence>
<comment type="subcellular location">
    <subcellularLocation>
        <location evidence="1">Endomembrane system</location>
        <topology evidence="1">Multi-pass membrane protein</topology>
    </subcellularLocation>
</comment>
<feature type="transmembrane region" description="Helical" evidence="8">
    <location>
        <begin position="108"/>
        <end position="131"/>
    </location>
</feature>
<keyword evidence="4 8" id="KW-0812">Transmembrane</keyword>
<dbReference type="InterPro" id="IPR051788">
    <property type="entry name" value="MFS_Transporter"/>
</dbReference>